<accession>A0AAD6UWX1</accession>
<dbReference type="EMBL" id="JARJCW010000084">
    <property type="protein sequence ID" value="KAJ7196403.1"/>
    <property type="molecule type" value="Genomic_DNA"/>
</dbReference>
<keyword evidence="3" id="KW-1185">Reference proteome</keyword>
<dbReference type="AlphaFoldDB" id="A0AAD6UWX1"/>
<reference evidence="2" key="1">
    <citation type="submission" date="2023-03" db="EMBL/GenBank/DDBJ databases">
        <title>Massive genome expansion in bonnet fungi (Mycena s.s.) driven by repeated elements and novel gene families across ecological guilds.</title>
        <authorList>
            <consortium name="Lawrence Berkeley National Laboratory"/>
            <person name="Harder C.B."/>
            <person name="Miyauchi S."/>
            <person name="Viragh M."/>
            <person name="Kuo A."/>
            <person name="Thoen E."/>
            <person name="Andreopoulos B."/>
            <person name="Lu D."/>
            <person name="Skrede I."/>
            <person name="Drula E."/>
            <person name="Henrissat B."/>
            <person name="Morin E."/>
            <person name="Kohler A."/>
            <person name="Barry K."/>
            <person name="LaButti K."/>
            <person name="Morin E."/>
            <person name="Salamov A."/>
            <person name="Lipzen A."/>
            <person name="Mereny Z."/>
            <person name="Hegedus B."/>
            <person name="Baldrian P."/>
            <person name="Stursova M."/>
            <person name="Weitz H."/>
            <person name="Taylor A."/>
            <person name="Grigoriev I.V."/>
            <person name="Nagy L.G."/>
            <person name="Martin F."/>
            <person name="Kauserud H."/>
        </authorList>
    </citation>
    <scope>NUCLEOTIDE SEQUENCE</scope>
    <source>
        <strain evidence="2">9144</strain>
    </source>
</reference>
<feature type="region of interest" description="Disordered" evidence="1">
    <location>
        <begin position="72"/>
        <end position="102"/>
    </location>
</feature>
<protein>
    <submittedName>
        <fullName evidence="2">Uncharacterized protein</fullName>
    </submittedName>
</protein>
<gene>
    <name evidence="2" type="ORF">GGX14DRAFT_403352</name>
</gene>
<dbReference type="Proteomes" id="UP001219525">
    <property type="component" value="Unassembled WGS sequence"/>
</dbReference>
<organism evidence="2 3">
    <name type="scientific">Mycena pura</name>
    <dbReference type="NCBI Taxonomy" id="153505"/>
    <lineage>
        <taxon>Eukaryota</taxon>
        <taxon>Fungi</taxon>
        <taxon>Dikarya</taxon>
        <taxon>Basidiomycota</taxon>
        <taxon>Agaricomycotina</taxon>
        <taxon>Agaricomycetes</taxon>
        <taxon>Agaricomycetidae</taxon>
        <taxon>Agaricales</taxon>
        <taxon>Marasmiineae</taxon>
        <taxon>Mycenaceae</taxon>
        <taxon>Mycena</taxon>
    </lineage>
</organism>
<evidence type="ECO:0000313" key="2">
    <source>
        <dbReference type="EMBL" id="KAJ7196403.1"/>
    </source>
</evidence>
<feature type="region of interest" description="Disordered" evidence="1">
    <location>
        <begin position="209"/>
        <end position="243"/>
    </location>
</feature>
<sequence length="243" mass="27016">MVIAARLPTGATAEMESMFKDFLVSADGVRDADQSQEESKGEKYKVTEWTGREDRDKSKPADIMYLRLKPTYEKPFGNRSPSPRRVRNSRATPGGDAEMTSGDATSATIQARKVGDTYPPDMLPDHKGSYFAHDKARLVQRPYKDEEGNLIAPYELYSKLTEGTLFSAQISLSTYIIKEKPSSRFMDSKIYHINVEKLSILDPGFGPAWNAPATPKGKRGRPRDAGVDSAFDELSPSKRSRSA</sequence>
<name>A0AAD6UWX1_9AGAR</name>
<evidence type="ECO:0000313" key="3">
    <source>
        <dbReference type="Proteomes" id="UP001219525"/>
    </source>
</evidence>
<proteinExistence type="predicted"/>
<comment type="caution">
    <text evidence="2">The sequence shown here is derived from an EMBL/GenBank/DDBJ whole genome shotgun (WGS) entry which is preliminary data.</text>
</comment>
<evidence type="ECO:0000256" key="1">
    <source>
        <dbReference type="SAM" id="MobiDB-lite"/>
    </source>
</evidence>